<dbReference type="InterPro" id="IPR012947">
    <property type="entry name" value="tRNA_SAD"/>
</dbReference>
<dbReference type="NCBIfam" id="TIGR00418">
    <property type="entry name" value="thrS"/>
    <property type="match status" value="1"/>
</dbReference>
<sequence>MKNHSALEIMRHSTAHLLAAAVGDLFPKTKLGIGPTIENGFYYDFDFKKPLLESDLAKIEAKMLELKKKKTPYKKVNKQIDEAIKFNQEIDQPYKTELTQELKKSGETKASFYETGHFVDLCEGPHVNNSGEIGAFKLTSIAGAYWRGSEKNPMLTRIYGTAWNNEMELEEHLEKVEEAKRRDHRRLGQELEMLFFHPTAPGMPYFLPKGAAFYNQLLQFSREEHAKNGYQEIFSPLLNKKELFVTSGHWEHYLENMFVIETEEKETYGVKAMNCPNAMIVFGSKSRSYRDLPLRLFDADMLHRYERSGTLNGLFRVREFRQDDAHIFATEDQIKQEFRRLFELVEKFYSVFNLEYSFRLGTRPEKFLGQTSSWEKAEKILKEVLKASGKDHLILEGDGAFYGPKIDILMKDSLDRQWQMGTLQLDFQIPHKFGLKYTAEDGVDKTPVTIHRAIYGSFERFIGILIEHYGGNFPLWLSPVQVIIVPIADRHNEYAALQQEKLLNSGIRTEIDTKSATMQSKIRDAELAKIPYIFVLGDREVAQQTVTVRKRLSKDQKVLAVDESIAGLQKEIESKE</sequence>
<evidence type="ECO:0000256" key="7">
    <source>
        <dbReference type="ARBA" id="ARBA00022741"/>
    </source>
</evidence>
<comment type="caution">
    <text evidence="16">The sequence shown here is derived from an EMBL/GenBank/DDBJ whole genome shotgun (WGS) entry which is preliminary data.</text>
</comment>
<reference evidence="16 17" key="1">
    <citation type="journal article" date="2016" name="Nat. Commun.">
        <title>Thousands of microbial genomes shed light on interconnected biogeochemical processes in an aquifer system.</title>
        <authorList>
            <person name="Anantharaman K."/>
            <person name="Brown C.T."/>
            <person name="Hug L.A."/>
            <person name="Sharon I."/>
            <person name="Castelle C.J."/>
            <person name="Probst A.J."/>
            <person name="Thomas B.C."/>
            <person name="Singh A."/>
            <person name="Wilkins M.J."/>
            <person name="Karaoz U."/>
            <person name="Brodie E.L."/>
            <person name="Williams K.H."/>
            <person name="Hubbard S.S."/>
            <person name="Banfield J.F."/>
        </authorList>
    </citation>
    <scope>NUCLEOTIDE SEQUENCE [LARGE SCALE GENOMIC DNA]</scope>
</reference>
<keyword evidence="10 14" id="KW-0694">RNA-binding</keyword>
<dbReference type="Gene3D" id="3.40.50.800">
    <property type="entry name" value="Anticodon-binding domain"/>
    <property type="match status" value="1"/>
</dbReference>
<evidence type="ECO:0000256" key="11">
    <source>
        <dbReference type="ARBA" id="ARBA00022917"/>
    </source>
</evidence>
<dbReference type="InterPro" id="IPR045864">
    <property type="entry name" value="aa-tRNA-synth_II/BPL/LPL"/>
</dbReference>
<dbReference type="Pfam" id="PF03129">
    <property type="entry name" value="HGTP_anticodon"/>
    <property type="match status" value="1"/>
</dbReference>
<dbReference type="InterPro" id="IPR033728">
    <property type="entry name" value="ThrRS_core"/>
</dbReference>
<feature type="binding site" evidence="14">
    <location>
        <position position="451"/>
    </location>
    <ligand>
        <name>Zn(2+)</name>
        <dbReference type="ChEBI" id="CHEBI:29105"/>
        <note>catalytic</note>
    </ligand>
</feature>
<dbReference type="FunFam" id="3.30.980.10:FF:000005">
    <property type="entry name" value="Threonyl-tRNA synthetase, mitochondrial"/>
    <property type="match status" value="1"/>
</dbReference>
<keyword evidence="12 14" id="KW-0030">Aminoacyl-tRNA synthetase</keyword>
<dbReference type="SMART" id="SM00863">
    <property type="entry name" value="tRNA_SAD"/>
    <property type="match status" value="1"/>
</dbReference>
<keyword evidence="5 14" id="KW-0436">Ligase</keyword>
<dbReference type="EMBL" id="MHCZ01000027">
    <property type="protein sequence ID" value="OGY29598.1"/>
    <property type="molecule type" value="Genomic_DNA"/>
</dbReference>
<comment type="cofactor">
    <cofactor evidence="14">
        <name>Zn(2+)</name>
        <dbReference type="ChEBI" id="CHEBI:29105"/>
    </cofactor>
    <text evidence="14">Binds 1 zinc ion per subunit.</text>
</comment>
<dbReference type="InterPro" id="IPR036621">
    <property type="entry name" value="Anticodon-bd_dom_sf"/>
</dbReference>
<keyword evidence="9 14" id="KW-0067">ATP-binding</keyword>
<evidence type="ECO:0000256" key="14">
    <source>
        <dbReference type="HAMAP-Rule" id="MF_00184"/>
    </source>
</evidence>
<evidence type="ECO:0000313" key="16">
    <source>
        <dbReference type="EMBL" id="OGY29598.1"/>
    </source>
</evidence>
<accession>A0A1G1WPC8</accession>
<name>A0A1G1WPC8_9BACT</name>
<comment type="catalytic activity">
    <reaction evidence="13 14">
        <text>tRNA(Thr) + L-threonine + ATP = L-threonyl-tRNA(Thr) + AMP + diphosphate + H(+)</text>
        <dbReference type="Rhea" id="RHEA:24624"/>
        <dbReference type="Rhea" id="RHEA-COMP:9670"/>
        <dbReference type="Rhea" id="RHEA-COMP:9704"/>
        <dbReference type="ChEBI" id="CHEBI:15378"/>
        <dbReference type="ChEBI" id="CHEBI:30616"/>
        <dbReference type="ChEBI" id="CHEBI:33019"/>
        <dbReference type="ChEBI" id="CHEBI:57926"/>
        <dbReference type="ChEBI" id="CHEBI:78442"/>
        <dbReference type="ChEBI" id="CHEBI:78534"/>
        <dbReference type="ChEBI" id="CHEBI:456215"/>
        <dbReference type="EC" id="6.1.1.3"/>
    </reaction>
</comment>
<evidence type="ECO:0000256" key="1">
    <source>
        <dbReference type="ARBA" id="ARBA00004496"/>
    </source>
</evidence>
<dbReference type="HAMAP" id="MF_00184">
    <property type="entry name" value="Thr_tRNA_synth"/>
    <property type="match status" value="1"/>
</dbReference>
<dbReference type="SUPFAM" id="SSF52954">
    <property type="entry name" value="Class II aaRS ABD-related"/>
    <property type="match status" value="1"/>
</dbReference>
<dbReference type="GO" id="GO:0005737">
    <property type="term" value="C:cytoplasm"/>
    <property type="evidence" value="ECO:0007669"/>
    <property type="project" value="UniProtKB-SubCell"/>
</dbReference>
<dbReference type="InterPro" id="IPR002320">
    <property type="entry name" value="Thr-tRNA-ligase_IIa"/>
</dbReference>
<comment type="subunit">
    <text evidence="14">Homodimer.</text>
</comment>
<dbReference type="Gene3D" id="3.30.54.20">
    <property type="match status" value="1"/>
</dbReference>
<dbReference type="Gene3D" id="3.30.980.10">
    <property type="entry name" value="Threonyl-trna Synthetase, Chain A, domain 2"/>
    <property type="match status" value="1"/>
</dbReference>
<dbReference type="Pfam" id="PF07973">
    <property type="entry name" value="tRNA_SAD"/>
    <property type="match status" value="1"/>
</dbReference>
<dbReference type="EC" id="6.1.1.3" evidence="14"/>
<dbReference type="Proteomes" id="UP000178068">
    <property type="component" value="Unassembled WGS sequence"/>
</dbReference>
<evidence type="ECO:0000256" key="6">
    <source>
        <dbReference type="ARBA" id="ARBA00022723"/>
    </source>
</evidence>
<evidence type="ECO:0000256" key="8">
    <source>
        <dbReference type="ARBA" id="ARBA00022833"/>
    </source>
</evidence>
<feature type="domain" description="Aminoacyl-transfer RNA synthetases class-II family profile" evidence="15">
    <location>
        <begin position="208"/>
        <end position="474"/>
    </location>
</feature>
<dbReference type="InterPro" id="IPR004154">
    <property type="entry name" value="Anticodon-bd"/>
</dbReference>
<dbReference type="GO" id="GO:0005524">
    <property type="term" value="F:ATP binding"/>
    <property type="evidence" value="ECO:0007669"/>
    <property type="project" value="UniProtKB-UniRule"/>
</dbReference>
<dbReference type="PANTHER" id="PTHR11451">
    <property type="entry name" value="THREONINE-TRNA LIGASE"/>
    <property type="match status" value="1"/>
</dbReference>
<dbReference type="SUPFAM" id="SSF55681">
    <property type="entry name" value="Class II aaRS and biotin synthetases"/>
    <property type="match status" value="1"/>
</dbReference>
<dbReference type="SUPFAM" id="SSF55186">
    <property type="entry name" value="ThrRS/AlaRS common domain"/>
    <property type="match status" value="1"/>
</dbReference>
<dbReference type="InterPro" id="IPR047246">
    <property type="entry name" value="ThrRS_anticodon"/>
</dbReference>
<keyword evidence="8 14" id="KW-0862">Zinc</keyword>
<dbReference type="GO" id="GO:0004829">
    <property type="term" value="F:threonine-tRNA ligase activity"/>
    <property type="evidence" value="ECO:0007669"/>
    <property type="project" value="UniProtKB-UniRule"/>
</dbReference>
<keyword evidence="11 14" id="KW-0648">Protein biosynthesis</keyword>
<evidence type="ECO:0000256" key="12">
    <source>
        <dbReference type="ARBA" id="ARBA00023146"/>
    </source>
</evidence>
<evidence type="ECO:0000256" key="5">
    <source>
        <dbReference type="ARBA" id="ARBA00022598"/>
    </source>
</evidence>
<dbReference type="Pfam" id="PF00587">
    <property type="entry name" value="tRNA-synt_2b"/>
    <property type="match status" value="1"/>
</dbReference>
<evidence type="ECO:0000313" key="17">
    <source>
        <dbReference type="Proteomes" id="UP000178068"/>
    </source>
</evidence>
<organism evidence="16 17">
    <name type="scientific">Candidatus Woykebacteria bacterium RIFCSPHIGHO2_12_FULL_45_10</name>
    <dbReference type="NCBI Taxonomy" id="1802603"/>
    <lineage>
        <taxon>Bacteria</taxon>
        <taxon>Candidatus Woykeibacteriota</taxon>
    </lineage>
</organism>
<evidence type="ECO:0000256" key="13">
    <source>
        <dbReference type="ARBA" id="ARBA00049515"/>
    </source>
</evidence>
<dbReference type="GO" id="GO:0046872">
    <property type="term" value="F:metal ion binding"/>
    <property type="evidence" value="ECO:0007669"/>
    <property type="project" value="UniProtKB-KW"/>
</dbReference>
<dbReference type="InterPro" id="IPR006195">
    <property type="entry name" value="aa-tRNA-synth_II"/>
</dbReference>
<comment type="similarity">
    <text evidence="2 14">Belongs to the class-II aminoacyl-tRNA synthetase family.</text>
</comment>
<dbReference type="InterPro" id="IPR018163">
    <property type="entry name" value="Thr/Ala-tRNA-synth_IIc_edit"/>
</dbReference>
<feature type="region of interest" description="Catalytic" evidence="14">
    <location>
        <begin position="183"/>
        <end position="474"/>
    </location>
</feature>
<gene>
    <name evidence="14" type="primary">thrS</name>
    <name evidence="16" type="ORF">A3F35_02875</name>
</gene>
<keyword evidence="3 14" id="KW-0963">Cytoplasm</keyword>
<dbReference type="GO" id="GO:0000049">
    <property type="term" value="F:tRNA binding"/>
    <property type="evidence" value="ECO:0007669"/>
    <property type="project" value="UniProtKB-KW"/>
</dbReference>
<evidence type="ECO:0000256" key="9">
    <source>
        <dbReference type="ARBA" id="ARBA00022840"/>
    </source>
</evidence>
<keyword evidence="4 14" id="KW-0820">tRNA-binding</keyword>
<dbReference type="GO" id="GO:0006435">
    <property type="term" value="P:threonyl-tRNA aminoacylation"/>
    <property type="evidence" value="ECO:0007669"/>
    <property type="project" value="UniProtKB-UniRule"/>
</dbReference>
<dbReference type="PRINTS" id="PR01047">
    <property type="entry name" value="TRNASYNTHTHR"/>
</dbReference>
<dbReference type="CDD" id="cd00860">
    <property type="entry name" value="ThrRS_anticodon"/>
    <property type="match status" value="1"/>
</dbReference>
<dbReference type="AlphaFoldDB" id="A0A1G1WPC8"/>
<protein>
    <recommendedName>
        <fullName evidence="14">Threonine--tRNA ligase</fullName>
        <ecNumber evidence="14">6.1.1.3</ecNumber>
    </recommendedName>
    <alternativeName>
        <fullName evidence="14">Threonyl-tRNA synthetase</fullName>
        <shortName evidence="14">ThrRS</shortName>
    </alternativeName>
</protein>
<dbReference type="STRING" id="1802603.A3F35_02875"/>
<dbReference type="FunFam" id="3.30.930.10:FF:000019">
    <property type="entry name" value="Threonine--tRNA ligase"/>
    <property type="match status" value="1"/>
</dbReference>
<evidence type="ECO:0000256" key="10">
    <source>
        <dbReference type="ARBA" id="ARBA00022884"/>
    </source>
</evidence>
<proteinExistence type="inferred from homology"/>
<evidence type="ECO:0000259" key="15">
    <source>
        <dbReference type="PROSITE" id="PS50862"/>
    </source>
</evidence>
<evidence type="ECO:0000256" key="2">
    <source>
        <dbReference type="ARBA" id="ARBA00008226"/>
    </source>
</evidence>
<feature type="binding site" evidence="14">
    <location>
        <position position="326"/>
    </location>
    <ligand>
        <name>Zn(2+)</name>
        <dbReference type="ChEBI" id="CHEBI:29105"/>
        <note>catalytic</note>
    </ligand>
</feature>
<dbReference type="PANTHER" id="PTHR11451:SF44">
    <property type="entry name" value="THREONINE--TRNA LIGASE, CHLOROPLASTIC_MITOCHONDRIAL 2"/>
    <property type="match status" value="1"/>
</dbReference>
<keyword evidence="6 14" id="KW-0479">Metal-binding</keyword>
<keyword evidence="7 14" id="KW-0547">Nucleotide-binding</keyword>
<evidence type="ECO:0000256" key="3">
    <source>
        <dbReference type="ARBA" id="ARBA00022490"/>
    </source>
</evidence>
<comment type="subcellular location">
    <subcellularLocation>
        <location evidence="1 14">Cytoplasm</location>
    </subcellularLocation>
</comment>
<dbReference type="InterPro" id="IPR002314">
    <property type="entry name" value="aa-tRNA-synt_IIb"/>
</dbReference>
<evidence type="ECO:0000256" key="4">
    <source>
        <dbReference type="ARBA" id="ARBA00022555"/>
    </source>
</evidence>
<dbReference type="Gene3D" id="3.30.930.10">
    <property type="entry name" value="Bira Bifunctional Protein, Domain 2"/>
    <property type="match status" value="1"/>
</dbReference>
<dbReference type="FunFam" id="3.40.50.800:FF:000001">
    <property type="entry name" value="Threonine--tRNA ligase"/>
    <property type="match status" value="1"/>
</dbReference>
<feature type="binding site" evidence="14">
    <location>
        <position position="275"/>
    </location>
    <ligand>
        <name>Zn(2+)</name>
        <dbReference type="ChEBI" id="CHEBI:29105"/>
        <note>catalytic</note>
    </ligand>
</feature>
<dbReference type="PROSITE" id="PS50862">
    <property type="entry name" value="AA_TRNA_LIGASE_II"/>
    <property type="match status" value="1"/>
</dbReference>
<dbReference type="CDD" id="cd00771">
    <property type="entry name" value="ThrRS_core"/>
    <property type="match status" value="1"/>
</dbReference>